<feature type="transmembrane region" description="Helical" evidence="7">
    <location>
        <begin position="184"/>
        <end position="205"/>
    </location>
</feature>
<dbReference type="AlphaFoldDB" id="A0A518ARF7"/>
<gene>
    <name evidence="8" type="ORF">Pan181_35180</name>
</gene>
<dbReference type="OrthoDB" id="21094at2"/>
<organism evidence="8 9">
    <name type="scientific">Aeoliella mucimassa</name>
    <dbReference type="NCBI Taxonomy" id="2527972"/>
    <lineage>
        <taxon>Bacteria</taxon>
        <taxon>Pseudomonadati</taxon>
        <taxon>Planctomycetota</taxon>
        <taxon>Planctomycetia</taxon>
        <taxon>Pirellulales</taxon>
        <taxon>Lacipirellulaceae</taxon>
        <taxon>Aeoliella</taxon>
    </lineage>
</organism>
<comment type="similarity">
    <text evidence="2 7">Belongs to the UPF0056 (MarC) family.</text>
</comment>
<keyword evidence="9" id="KW-1185">Reference proteome</keyword>
<accession>A0A518ARF7</accession>
<keyword evidence="3" id="KW-1003">Cell membrane</keyword>
<evidence type="ECO:0000256" key="2">
    <source>
        <dbReference type="ARBA" id="ARBA00009784"/>
    </source>
</evidence>
<dbReference type="InterPro" id="IPR002771">
    <property type="entry name" value="Multi_antbiot-R_MarC"/>
</dbReference>
<dbReference type="EMBL" id="CP036278">
    <property type="protein sequence ID" value="QDU57303.1"/>
    <property type="molecule type" value="Genomic_DNA"/>
</dbReference>
<evidence type="ECO:0000313" key="8">
    <source>
        <dbReference type="EMBL" id="QDU57303.1"/>
    </source>
</evidence>
<comment type="subcellular location">
    <subcellularLocation>
        <location evidence="1 7">Cell membrane</location>
        <topology evidence="1 7">Multi-pass membrane protein</topology>
    </subcellularLocation>
</comment>
<protein>
    <recommendedName>
        <fullName evidence="7">UPF0056 membrane protein</fullName>
    </recommendedName>
</protein>
<evidence type="ECO:0000256" key="3">
    <source>
        <dbReference type="ARBA" id="ARBA00022475"/>
    </source>
</evidence>
<feature type="transmembrane region" description="Helical" evidence="7">
    <location>
        <begin position="113"/>
        <end position="134"/>
    </location>
</feature>
<evidence type="ECO:0000256" key="6">
    <source>
        <dbReference type="ARBA" id="ARBA00023136"/>
    </source>
</evidence>
<reference evidence="8 9" key="1">
    <citation type="submission" date="2019-02" db="EMBL/GenBank/DDBJ databases">
        <title>Deep-cultivation of Planctomycetes and their phenomic and genomic characterization uncovers novel biology.</title>
        <authorList>
            <person name="Wiegand S."/>
            <person name="Jogler M."/>
            <person name="Boedeker C."/>
            <person name="Pinto D."/>
            <person name="Vollmers J."/>
            <person name="Rivas-Marin E."/>
            <person name="Kohn T."/>
            <person name="Peeters S.H."/>
            <person name="Heuer A."/>
            <person name="Rast P."/>
            <person name="Oberbeckmann S."/>
            <person name="Bunk B."/>
            <person name="Jeske O."/>
            <person name="Meyerdierks A."/>
            <person name="Storesund J.E."/>
            <person name="Kallscheuer N."/>
            <person name="Luecker S."/>
            <person name="Lage O.M."/>
            <person name="Pohl T."/>
            <person name="Merkel B.J."/>
            <person name="Hornburger P."/>
            <person name="Mueller R.-W."/>
            <person name="Bruemmer F."/>
            <person name="Labrenz M."/>
            <person name="Spormann A.M."/>
            <person name="Op den Camp H."/>
            <person name="Overmann J."/>
            <person name="Amann R."/>
            <person name="Jetten M.S.M."/>
            <person name="Mascher T."/>
            <person name="Medema M.H."/>
            <person name="Devos D.P."/>
            <person name="Kaster A.-K."/>
            <person name="Ovreas L."/>
            <person name="Rohde M."/>
            <person name="Galperin M.Y."/>
            <person name="Jogler C."/>
        </authorList>
    </citation>
    <scope>NUCLEOTIDE SEQUENCE [LARGE SCALE GENOMIC DNA]</scope>
    <source>
        <strain evidence="8 9">Pan181</strain>
    </source>
</reference>
<dbReference type="PANTHER" id="PTHR33508">
    <property type="entry name" value="UPF0056 MEMBRANE PROTEIN YHCE"/>
    <property type="match status" value="1"/>
</dbReference>
<feature type="transmembrane region" description="Helical" evidence="7">
    <location>
        <begin position="146"/>
        <end position="164"/>
    </location>
</feature>
<proteinExistence type="inferred from homology"/>
<dbReference type="NCBIfam" id="TIGR00427">
    <property type="entry name" value="NAAT family transporter"/>
    <property type="match status" value="1"/>
</dbReference>
<feature type="transmembrane region" description="Helical" evidence="7">
    <location>
        <begin position="41"/>
        <end position="59"/>
    </location>
</feature>
<evidence type="ECO:0000256" key="7">
    <source>
        <dbReference type="RuleBase" id="RU362048"/>
    </source>
</evidence>
<dbReference type="KEGG" id="amuc:Pan181_35180"/>
<keyword evidence="4 7" id="KW-0812">Transmembrane</keyword>
<evidence type="ECO:0000256" key="4">
    <source>
        <dbReference type="ARBA" id="ARBA00022692"/>
    </source>
</evidence>
<name>A0A518ARF7_9BACT</name>
<keyword evidence="6 7" id="KW-0472">Membrane</keyword>
<feature type="transmembrane region" description="Helical" evidence="7">
    <location>
        <begin position="6"/>
        <end position="29"/>
    </location>
</feature>
<evidence type="ECO:0000256" key="5">
    <source>
        <dbReference type="ARBA" id="ARBA00022989"/>
    </source>
</evidence>
<keyword evidence="5 7" id="KW-1133">Transmembrane helix</keyword>
<dbReference type="GO" id="GO:0005886">
    <property type="term" value="C:plasma membrane"/>
    <property type="evidence" value="ECO:0007669"/>
    <property type="project" value="UniProtKB-SubCell"/>
</dbReference>
<dbReference type="Proteomes" id="UP000315750">
    <property type="component" value="Chromosome"/>
</dbReference>
<evidence type="ECO:0000313" key="9">
    <source>
        <dbReference type="Proteomes" id="UP000315750"/>
    </source>
</evidence>
<dbReference type="RefSeq" id="WP_145248389.1">
    <property type="nucleotide sequence ID" value="NZ_CP036278.1"/>
</dbReference>
<dbReference type="PANTHER" id="PTHR33508:SF1">
    <property type="entry name" value="UPF0056 MEMBRANE PROTEIN YHCE"/>
    <property type="match status" value="1"/>
</dbReference>
<evidence type="ECO:0000256" key="1">
    <source>
        <dbReference type="ARBA" id="ARBA00004651"/>
    </source>
</evidence>
<feature type="transmembrane region" description="Helical" evidence="7">
    <location>
        <begin position="71"/>
        <end position="93"/>
    </location>
</feature>
<sequence length="220" mass="22734">MDQASLITFITEMFTILNPIGSVAIYAGMVANRAPADRRSVAIKSSIAVGVILITTVWLGETILRIFGVQIPSLQVAGGIMIASIALSMLRSIQSPIHSTKKNGDPPPPDQDISVVPLAMPMVAGPGSMVTVIVNTHTHRGVIPNLEMSAVCGLMAALICAGFLSAGPITRVLGTKGMDIVTKFMGMVLLAIAVSMFATGATGLMPGLAGMVPAAHETAE</sequence>
<dbReference type="Pfam" id="PF01914">
    <property type="entry name" value="MarC"/>
    <property type="match status" value="1"/>
</dbReference>